<dbReference type="InterPro" id="IPR051776">
    <property type="entry name" value="Integrator_subunit_12"/>
</dbReference>
<dbReference type="InterPro" id="IPR011011">
    <property type="entry name" value="Znf_FYVE_PHD"/>
</dbReference>
<gene>
    <name evidence="11" type="ORF">DSTB1V02_LOCUS9649</name>
</gene>
<dbReference type="PROSITE" id="PS50016">
    <property type="entry name" value="ZF_PHD_2"/>
    <property type="match status" value="1"/>
</dbReference>
<dbReference type="AlphaFoldDB" id="A0A7R9FP57"/>
<dbReference type="GO" id="GO:0160240">
    <property type="term" value="P:RNA polymerase II transcription initiation surveillance"/>
    <property type="evidence" value="ECO:0007669"/>
    <property type="project" value="UniProtKB-ARBA"/>
</dbReference>
<sequence>MANGDLDPVFVKALRLLFSQAKDSGIQLRAMVEEAVRQRQAGRSRPEEGIRSGSFSSSKVSVPSASAATYGLKYDSGKKESEKRSFEKLKEDLTEGSKDVLSKRPRLDSPKQGLSHSPSPSASSRDSDSPSKKSEDSESGDGLEIETMGMVMGLVCVVCKSLEVTTHNRLIECQECHQLYHQECHRPPVSDEDANDPRGIWYCAACGRNIKVTSSMKSKPQDARPSGSKPSFSANRLISTSGPSKLTPALSSSSSFLKATKSASPSKSSGLGGLSKPSPFANLSSVKTISSVSSKTLLAPKPGLPSSSNSLLTAEKRMQIMKKKAAAKLQGKPPRLK</sequence>
<feature type="region of interest" description="Disordered" evidence="9">
    <location>
        <begin position="214"/>
        <end position="238"/>
    </location>
</feature>
<keyword evidence="12" id="KW-1185">Reference proteome</keyword>
<keyword evidence="7" id="KW-0539">Nucleus</keyword>
<comment type="similarity">
    <text evidence="2">Belongs to the Integrator subunit 12 family.</text>
</comment>
<dbReference type="Proteomes" id="UP000677054">
    <property type="component" value="Unassembled WGS sequence"/>
</dbReference>
<dbReference type="GO" id="GO:0034472">
    <property type="term" value="P:snRNA 3'-end processing"/>
    <property type="evidence" value="ECO:0007669"/>
    <property type="project" value="TreeGrafter"/>
</dbReference>
<dbReference type="InterPro" id="IPR013083">
    <property type="entry name" value="Znf_RING/FYVE/PHD"/>
</dbReference>
<keyword evidence="6" id="KW-0862">Zinc</keyword>
<feature type="compositionally biased region" description="Low complexity" evidence="9">
    <location>
        <begin position="115"/>
        <end position="124"/>
    </location>
</feature>
<reference evidence="11" key="1">
    <citation type="submission" date="2020-11" db="EMBL/GenBank/DDBJ databases">
        <authorList>
            <person name="Tran Van P."/>
        </authorList>
    </citation>
    <scope>NUCLEOTIDE SEQUENCE</scope>
</reference>
<evidence type="ECO:0000256" key="7">
    <source>
        <dbReference type="ARBA" id="ARBA00023242"/>
    </source>
</evidence>
<keyword evidence="5 8" id="KW-0863">Zinc-finger</keyword>
<comment type="subcellular location">
    <subcellularLocation>
        <location evidence="1">Nucleus</location>
    </subcellularLocation>
</comment>
<dbReference type="SMART" id="SM00249">
    <property type="entry name" value="PHD"/>
    <property type="match status" value="1"/>
</dbReference>
<evidence type="ECO:0000313" key="11">
    <source>
        <dbReference type="EMBL" id="CAD7249863.1"/>
    </source>
</evidence>
<organism evidence="11">
    <name type="scientific">Darwinula stevensoni</name>
    <dbReference type="NCBI Taxonomy" id="69355"/>
    <lineage>
        <taxon>Eukaryota</taxon>
        <taxon>Metazoa</taxon>
        <taxon>Ecdysozoa</taxon>
        <taxon>Arthropoda</taxon>
        <taxon>Crustacea</taxon>
        <taxon>Oligostraca</taxon>
        <taxon>Ostracoda</taxon>
        <taxon>Podocopa</taxon>
        <taxon>Podocopida</taxon>
        <taxon>Darwinulocopina</taxon>
        <taxon>Darwinuloidea</taxon>
        <taxon>Darwinulidae</taxon>
        <taxon>Darwinula</taxon>
    </lineage>
</organism>
<evidence type="ECO:0000313" key="12">
    <source>
        <dbReference type="Proteomes" id="UP000677054"/>
    </source>
</evidence>
<evidence type="ECO:0000256" key="1">
    <source>
        <dbReference type="ARBA" id="ARBA00004123"/>
    </source>
</evidence>
<dbReference type="GO" id="GO:0032039">
    <property type="term" value="C:integrator complex"/>
    <property type="evidence" value="ECO:0007669"/>
    <property type="project" value="UniProtKB-ARBA"/>
</dbReference>
<dbReference type="OrthoDB" id="5846437at2759"/>
<proteinExistence type="inferred from homology"/>
<feature type="domain" description="PHD-type" evidence="10">
    <location>
        <begin position="153"/>
        <end position="209"/>
    </location>
</feature>
<dbReference type="FunFam" id="3.30.40.10:FF:000101">
    <property type="entry name" value="Integrator complex subunit 12"/>
    <property type="match status" value="1"/>
</dbReference>
<keyword evidence="4" id="KW-0479">Metal-binding</keyword>
<dbReference type="SUPFAM" id="SSF57903">
    <property type="entry name" value="FYVE/PHD zinc finger"/>
    <property type="match status" value="1"/>
</dbReference>
<evidence type="ECO:0000256" key="5">
    <source>
        <dbReference type="ARBA" id="ARBA00022771"/>
    </source>
</evidence>
<evidence type="ECO:0000259" key="10">
    <source>
        <dbReference type="PROSITE" id="PS50016"/>
    </source>
</evidence>
<evidence type="ECO:0000256" key="3">
    <source>
        <dbReference type="ARBA" id="ARBA00016814"/>
    </source>
</evidence>
<dbReference type="GO" id="GO:0160232">
    <property type="term" value="C:INTAC complex"/>
    <property type="evidence" value="ECO:0007669"/>
    <property type="project" value="UniProtKB-ARBA"/>
</dbReference>
<dbReference type="InterPro" id="IPR001965">
    <property type="entry name" value="Znf_PHD"/>
</dbReference>
<dbReference type="PROSITE" id="PS01359">
    <property type="entry name" value="ZF_PHD_1"/>
    <property type="match status" value="1"/>
</dbReference>
<accession>A0A7R9FP57</accession>
<dbReference type="CDD" id="cd15501">
    <property type="entry name" value="PHD_Int12"/>
    <property type="match status" value="1"/>
</dbReference>
<dbReference type="EMBL" id="LR902045">
    <property type="protein sequence ID" value="CAD7249863.1"/>
    <property type="molecule type" value="Genomic_DNA"/>
</dbReference>
<dbReference type="InterPro" id="IPR019786">
    <property type="entry name" value="Zinc_finger_PHD-type_CS"/>
</dbReference>
<evidence type="ECO:0000256" key="9">
    <source>
        <dbReference type="SAM" id="MobiDB-lite"/>
    </source>
</evidence>
<feature type="compositionally biased region" description="Polar residues" evidence="9">
    <location>
        <begin position="228"/>
        <end position="238"/>
    </location>
</feature>
<dbReference type="InterPro" id="IPR039054">
    <property type="entry name" value="Int12_PHD"/>
</dbReference>
<name>A0A7R9FP57_9CRUS</name>
<evidence type="ECO:0000256" key="2">
    <source>
        <dbReference type="ARBA" id="ARBA00006009"/>
    </source>
</evidence>
<dbReference type="InterPro" id="IPR019787">
    <property type="entry name" value="Znf_PHD-finger"/>
</dbReference>
<dbReference type="PANTHER" id="PTHR13415:SF2">
    <property type="entry name" value="INTEGRATOR COMPLEX SUBUNIT 12"/>
    <property type="match status" value="1"/>
</dbReference>
<feature type="compositionally biased region" description="Low complexity" evidence="9">
    <location>
        <begin position="52"/>
        <end position="68"/>
    </location>
</feature>
<dbReference type="EMBL" id="CAJPEV010002528">
    <property type="protein sequence ID" value="CAG0897206.1"/>
    <property type="molecule type" value="Genomic_DNA"/>
</dbReference>
<evidence type="ECO:0000256" key="6">
    <source>
        <dbReference type="ARBA" id="ARBA00022833"/>
    </source>
</evidence>
<dbReference type="GO" id="GO:0008270">
    <property type="term" value="F:zinc ion binding"/>
    <property type="evidence" value="ECO:0007669"/>
    <property type="project" value="UniProtKB-KW"/>
</dbReference>
<feature type="region of interest" description="Disordered" evidence="9">
    <location>
        <begin position="36"/>
        <end position="144"/>
    </location>
</feature>
<dbReference type="Gene3D" id="3.30.40.10">
    <property type="entry name" value="Zinc/RING finger domain, C3HC4 (zinc finger)"/>
    <property type="match status" value="1"/>
</dbReference>
<evidence type="ECO:0000256" key="4">
    <source>
        <dbReference type="ARBA" id="ARBA00022723"/>
    </source>
</evidence>
<dbReference type="Pfam" id="PF00628">
    <property type="entry name" value="PHD"/>
    <property type="match status" value="1"/>
</dbReference>
<protein>
    <recommendedName>
        <fullName evidence="3">Integrator complex subunit 12</fullName>
    </recommendedName>
</protein>
<feature type="compositionally biased region" description="Basic and acidic residues" evidence="9">
    <location>
        <begin position="75"/>
        <end position="109"/>
    </location>
</feature>
<evidence type="ECO:0000256" key="8">
    <source>
        <dbReference type="PROSITE-ProRule" id="PRU00146"/>
    </source>
</evidence>
<feature type="region of interest" description="Disordered" evidence="9">
    <location>
        <begin position="294"/>
        <end position="337"/>
    </location>
</feature>
<dbReference type="PANTHER" id="PTHR13415">
    <property type="entry name" value="NUCLEAR FACTOR-RELATED"/>
    <property type="match status" value="1"/>
</dbReference>
<feature type="compositionally biased region" description="Basic and acidic residues" evidence="9">
    <location>
        <begin position="125"/>
        <end position="136"/>
    </location>
</feature>